<dbReference type="PANTHER" id="PTHR16223">
    <property type="entry name" value="TRANSCRIPTION FACTOR BHLH83-RELATED"/>
    <property type="match status" value="1"/>
</dbReference>
<dbReference type="Pfam" id="PF00010">
    <property type="entry name" value="HLH"/>
    <property type="match status" value="1"/>
</dbReference>
<accession>A0AAP0D6Y4</accession>
<dbReference type="Gene3D" id="4.10.280.10">
    <property type="entry name" value="Helix-loop-helix DNA-binding domain"/>
    <property type="match status" value="1"/>
</dbReference>
<organism evidence="8 9">
    <name type="scientific">Deinandra increscens subsp. villosa</name>
    <dbReference type="NCBI Taxonomy" id="3103831"/>
    <lineage>
        <taxon>Eukaryota</taxon>
        <taxon>Viridiplantae</taxon>
        <taxon>Streptophyta</taxon>
        <taxon>Embryophyta</taxon>
        <taxon>Tracheophyta</taxon>
        <taxon>Spermatophyta</taxon>
        <taxon>Magnoliopsida</taxon>
        <taxon>eudicotyledons</taxon>
        <taxon>Gunneridae</taxon>
        <taxon>Pentapetalae</taxon>
        <taxon>asterids</taxon>
        <taxon>campanulids</taxon>
        <taxon>Asterales</taxon>
        <taxon>Asteraceae</taxon>
        <taxon>Asteroideae</taxon>
        <taxon>Heliantheae alliance</taxon>
        <taxon>Madieae</taxon>
        <taxon>Madiinae</taxon>
        <taxon>Deinandra</taxon>
    </lineage>
</organism>
<comment type="subcellular location">
    <subcellularLocation>
        <location evidence="1">Nucleus</location>
    </subcellularLocation>
</comment>
<evidence type="ECO:0000256" key="1">
    <source>
        <dbReference type="ARBA" id="ARBA00004123"/>
    </source>
</evidence>
<dbReference type="PROSITE" id="PS50888">
    <property type="entry name" value="BHLH"/>
    <property type="match status" value="1"/>
</dbReference>
<dbReference type="Proteomes" id="UP001408789">
    <property type="component" value="Unassembled WGS sequence"/>
</dbReference>
<dbReference type="GO" id="GO:0000978">
    <property type="term" value="F:RNA polymerase II cis-regulatory region sequence-specific DNA binding"/>
    <property type="evidence" value="ECO:0007669"/>
    <property type="project" value="TreeGrafter"/>
</dbReference>
<evidence type="ECO:0000313" key="9">
    <source>
        <dbReference type="Proteomes" id="UP001408789"/>
    </source>
</evidence>
<name>A0AAP0D6Y4_9ASTR</name>
<evidence type="ECO:0000256" key="6">
    <source>
        <dbReference type="SAM" id="MobiDB-lite"/>
    </source>
</evidence>
<dbReference type="InterPro" id="IPR045239">
    <property type="entry name" value="bHLH95_bHLH"/>
</dbReference>
<dbReference type="InterPro" id="IPR045843">
    <property type="entry name" value="IND-like"/>
</dbReference>
<reference evidence="8 9" key="1">
    <citation type="submission" date="2024-04" db="EMBL/GenBank/DDBJ databases">
        <title>The reference genome of an endangered Asteraceae, Deinandra increscens subsp. villosa, native to the Central Coast of California.</title>
        <authorList>
            <person name="Guilliams M."/>
            <person name="Hasenstab-Lehman K."/>
            <person name="Meyer R."/>
            <person name="Mcevoy S."/>
        </authorList>
    </citation>
    <scope>NUCLEOTIDE SEQUENCE [LARGE SCALE GENOMIC DNA]</scope>
    <source>
        <tissue evidence="8">Leaf</tissue>
    </source>
</reference>
<keyword evidence="2" id="KW-0805">Transcription regulation</keyword>
<keyword evidence="3" id="KW-0238">DNA-binding</keyword>
<dbReference type="InterPro" id="IPR036638">
    <property type="entry name" value="HLH_DNA-bd_sf"/>
</dbReference>
<dbReference type="GO" id="GO:0000981">
    <property type="term" value="F:DNA-binding transcription factor activity, RNA polymerase II-specific"/>
    <property type="evidence" value="ECO:0007669"/>
    <property type="project" value="TreeGrafter"/>
</dbReference>
<gene>
    <name evidence="8" type="ORF">SSX86_011749</name>
</gene>
<evidence type="ECO:0000256" key="5">
    <source>
        <dbReference type="ARBA" id="ARBA00023242"/>
    </source>
</evidence>
<dbReference type="GO" id="GO:0005634">
    <property type="term" value="C:nucleus"/>
    <property type="evidence" value="ECO:0007669"/>
    <property type="project" value="UniProtKB-SubCell"/>
</dbReference>
<dbReference type="InterPro" id="IPR011598">
    <property type="entry name" value="bHLH_dom"/>
</dbReference>
<sequence length="328" mass="37707">MYVWKNNERKAPDRLCQHSNPQITTAIVSIETLISSLLLFTLDNMDEHFLQNSSDLQLPSPNLLGNYTYFPHLAENTFSQQHLIKPEDYDNCFLPQWIGYQHLASNYVDYLLGNEIYNVQGEIPYGSSGIGCSFTPKESFLSMDVHPAEANPYVRLSRKEHDEVPVSYYIKPQHKICYQQVANEVQHQLNMSTLTSETPSKSRKKQSRRKAYESDRRRKTRIAAALDALNDLLPRSNKGNKTNVVDDCIDYIKYLQLHMRELTQNRLGGEPTSNQLMYLEGHGHYLVHENTATGPMQDMLVKLLNENPSEGTRFLESLGLFMMPIAPY</sequence>
<protein>
    <recommendedName>
        <fullName evidence="7">BHLH domain-containing protein</fullName>
    </recommendedName>
</protein>
<dbReference type="SUPFAM" id="SSF47459">
    <property type="entry name" value="HLH, helix-loop-helix DNA-binding domain"/>
    <property type="match status" value="1"/>
</dbReference>
<evidence type="ECO:0000256" key="2">
    <source>
        <dbReference type="ARBA" id="ARBA00023015"/>
    </source>
</evidence>
<comment type="caution">
    <text evidence="8">The sequence shown here is derived from an EMBL/GenBank/DDBJ whole genome shotgun (WGS) entry which is preliminary data.</text>
</comment>
<proteinExistence type="predicted"/>
<dbReference type="AlphaFoldDB" id="A0AAP0D6Y4"/>
<feature type="domain" description="BHLH" evidence="7">
    <location>
        <begin position="206"/>
        <end position="255"/>
    </location>
</feature>
<dbReference type="EMBL" id="JBCNJP010000014">
    <property type="protein sequence ID" value="KAK9067638.1"/>
    <property type="molecule type" value="Genomic_DNA"/>
</dbReference>
<evidence type="ECO:0000259" key="7">
    <source>
        <dbReference type="PROSITE" id="PS50888"/>
    </source>
</evidence>
<evidence type="ECO:0000256" key="4">
    <source>
        <dbReference type="ARBA" id="ARBA00023163"/>
    </source>
</evidence>
<dbReference type="GO" id="GO:0046983">
    <property type="term" value="F:protein dimerization activity"/>
    <property type="evidence" value="ECO:0007669"/>
    <property type="project" value="InterPro"/>
</dbReference>
<keyword evidence="5" id="KW-0539">Nucleus</keyword>
<evidence type="ECO:0000256" key="3">
    <source>
        <dbReference type="ARBA" id="ARBA00023125"/>
    </source>
</evidence>
<evidence type="ECO:0000313" key="8">
    <source>
        <dbReference type="EMBL" id="KAK9067638.1"/>
    </source>
</evidence>
<keyword evidence="9" id="KW-1185">Reference proteome</keyword>
<feature type="region of interest" description="Disordered" evidence="6">
    <location>
        <begin position="192"/>
        <end position="217"/>
    </location>
</feature>
<dbReference type="CDD" id="cd11393">
    <property type="entry name" value="bHLH_AtbHLH_like"/>
    <property type="match status" value="1"/>
</dbReference>
<dbReference type="PANTHER" id="PTHR16223:SF109">
    <property type="entry name" value="BHLH DOMAIN-CONTAINING PROTEIN"/>
    <property type="match status" value="1"/>
</dbReference>
<keyword evidence="4" id="KW-0804">Transcription</keyword>